<dbReference type="InterPro" id="IPR020806">
    <property type="entry name" value="PKS_PP-bd"/>
</dbReference>
<dbReference type="GO" id="GO:0044550">
    <property type="term" value="P:secondary metabolite biosynthetic process"/>
    <property type="evidence" value="ECO:0007669"/>
    <property type="project" value="UniProtKB-ARBA"/>
</dbReference>
<feature type="domain" description="Carrier" evidence="4">
    <location>
        <begin position="946"/>
        <end position="1021"/>
    </location>
</feature>
<dbReference type="InterPro" id="IPR023213">
    <property type="entry name" value="CAT-like_dom_sf"/>
</dbReference>
<dbReference type="Gene3D" id="1.10.1200.10">
    <property type="entry name" value="ACP-like"/>
    <property type="match status" value="1"/>
</dbReference>
<dbReference type="Pfam" id="PF00501">
    <property type="entry name" value="AMP-binding"/>
    <property type="match status" value="1"/>
</dbReference>
<dbReference type="GO" id="GO:0005829">
    <property type="term" value="C:cytosol"/>
    <property type="evidence" value="ECO:0007669"/>
    <property type="project" value="TreeGrafter"/>
</dbReference>
<dbReference type="CDD" id="cd19531">
    <property type="entry name" value="LCL_NRPS-like"/>
    <property type="match status" value="1"/>
</dbReference>
<keyword evidence="2" id="KW-0596">Phosphopantetheine</keyword>
<dbReference type="InterPro" id="IPR009081">
    <property type="entry name" value="PP-bd_ACP"/>
</dbReference>
<dbReference type="InterPro" id="IPR020845">
    <property type="entry name" value="AMP-binding_CS"/>
</dbReference>
<dbReference type="GO" id="GO:0072330">
    <property type="term" value="P:monocarboxylic acid biosynthetic process"/>
    <property type="evidence" value="ECO:0007669"/>
    <property type="project" value="UniProtKB-ARBA"/>
</dbReference>
<dbReference type="PANTHER" id="PTHR45527">
    <property type="entry name" value="NONRIBOSOMAL PEPTIDE SYNTHETASE"/>
    <property type="match status" value="1"/>
</dbReference>
<dbReference type="PROSITE" id="PS00455">
    <property type="entry name" value="AMP_BINDING"/>
    <property type="match status" value="1"/>
</dbReference>
<evidence type="ECO:0000256" key="3">
    <source>
        <dbReference type="ARBA" id="ARBA00022553"/>
    </source>
</evidence>
<dbReference type="PROSITE" id="PS00012">
    <property type="entry name" value="PHOSPHOPANTETHEINE"/>
    <property type="match status" value="1"/>
</dbReference>
<dbReference type="GO" id="GO:0008610">
    <property type="term" value="P:lipid biosynthetic process"/>
    <property type="evidence" value="ECO:0007669"/>
    <property type="project" value="UniProtKB-ARBA"/>
</dbReference>
<evidence type="ECO:0000259" key="4">
    <source>
        <dbReference type="PROSITE" id="PS50075"/>
    </source>
</evidence>
<evidence type="ECO:0000256" key="1">
    <source>
        <dbReference type="ARBA" id="ARBA00001957"/>
    </source>
</evidence>
<gene>
    <name evidence="5" type="ORF">BJ971_005572</name>
</gene>
<dbReference type="InterPro" id="IPR001242">
    <property type="entry name" value="Condensation_dom"/>
</dbReference>
<dbReference type="PROSITE" id="PS50075">
    <property type="entry name" value="CARRIER"/>
    <property type="match status" value="1"/>
</dbReference>
<protein>
    <submittedName>
        <fullName evidence="5">Amino acid adenylation domain-containing protein</fullName>
    </submittedName>
</protein>
<dbReference type="Gene3D" id="3.30.300.30">
    <property type="match status" value="1"/>
</dbReference>
<dbReference type="FunFam" id="3.30.300.30:FF:000010">
    <property type="entry name" value="Enterobactin synthetase component F"/>
    <property type="match status" value="1"/>
</dbReference>
<dbReference type="Gene3D" id="3.30.559.10">
    <property type="entry name" value="Chloramphenicol acetyltransferase-like domain"/>
    <property type="match status" value="2"/>
</dbReference>
<evidence type="ECO:0000313" key="6">
    <source>
        <dbReference type="Proteomes" id="UP000578112"/>
    </source>
</evidence>
<dbReference type="NCBIfam" id="TIGR01733">
    <property type="entry name" value="AA-adenyl-dom"/>
    <property type="match status" value="1"/>
</dbReference>
<dbReference type="InterPro" id="IPR006162">
    <property type="entry name" value="Ppantetheine_attach_site"/>
</dbReference>
<dbReference type="EMBL" id="JACHNH010000001">
    <property type="protein sequence ID" value="MBB4765016.1"/>
    <property type="molecule type" value="Genomic_DNA"/>
</dbReference>
<dbReference type="Pfam" id="PF00668">
    <property type="entry name" value="Condensation"/>
    <property type="match status" value="2"/>
</dbReference>
<dbReference type="SUPFAM" id="SSF47336">
    <property type="entry name" value="ACP-like"/>
    <property type="match status" value="1"/>
</dbReference>
<dbReference type="InterPro" id="IPR045851">
    <property type="entry name" value="AMP-bd_C_sf"/>
</dbReference>
<dbReference type="InterPro" id="IPR000873">
    <property type="entry name" value="AMP-dep_synth/lig_dom"/>
</dbReference>
<dbReference type="CDD" id="cd12116">
    <property type="entry name" value="A_NRPS_Ta1_like"/>
    <property type="match status" value="1"/>
</dbReference>
<dbReference type="FunFam" id="3.40.50.12780:FF:000012">
    <property type="entry name" value="Non-ribosomal peptide synthetase"/>
    <property type="match status" value="1"/>
</dbReference>
<keyword evidence="6" id="KW-1185">Reference proteome</keyword>
<evidence type="ECO:0000256" key="2">
    <source>
        <dbReference type="ARBA" id="ARBA00022450"/>
    </source>
</evidence>
<accession>A0A7W7I2E7</accession>
<reference evidence="5 6" key="1">
    <citation type="submission" date="2020-08" db="EMBL/GenBank/DDBJ databases">
        <title>Sequencing the genomes of 1000 actinobacteria strains.</title>
        <authorList>
            <person name="Klenk H.-P."/>
        </authorList>
    </citation>
    <scope>NUCLEOTIDE SEQUENCE [LARGE SCALE GENOMIC DNA]</scope>
    <source>
        <strain evidence="5 6">DSM 43149</strain>
    </source>
</reference>
<dbReference type="PRINTS" id="PR00154">
    <property type="entry name" value="AMPBINDING"/>
</dbReference>
<dbReference type="FunFam" id="3.40.50.980:FF:000001">
    <property type="entry name" value="Non-ribosomal peptide synthetase"/>
    <property type="match status" value="1"/>
</dbReference>
<dbReference type="GO" id="GO:0003824">
    <property type="term" value="F:catalytic activity"/>
    <property type="evidence" value="ECO:0007669"/>
    <property type="project" value="InterPro"/>
</dbReference>
<comment type="cofactor">
    <cofactor evidence="1">
        <name>pantetheine 4'-phosphate</name>
        <dbReference type="ChEBI" id="CHEBI:47942"/>
    </cofactor>
</comment>
<dbReference type="SUPFAM" id="SSF56801">
    <property type="entry name" value="Acetyl-CoA synthetase-like"/>
    <property type="match status" value="1"/>
</dbReference>
<dbReference type="GO" id="GO:0031177">
    <property type="term" value="F:phosphopantetheine binding"/>
    <property type="evidence" value="ECO:0007669"/>
    <property type="project" value="InterPro"/>
</dbReference>
<dbReference type="Gene3D" id="3.30.559.30">
    <property type="entry name" value="Nonribosomal peptide synthetase, condensation domain"/>
    <property type="match status" value="1"/>
</dbReference>
<sequence length="1191" mass="129838">MSSMQRRLWFLERLTPGTTAYVVPAAVRMRGALDHTLLRGVVAELVHRHESLRTTFEERDGVTVQVVAPRAVVEMSEEDLRGLPAPELETARSARIVAEISAPFDIAAGPLLRLRLLRTADDEHILVIVLHHIVSDGWSVSVLFAEFAALYAAFAEGRPSPLPPLEIQYGQVAQLEESAEDLHYWTRRLAGAPPVLELALDHPRPPAQSFHGASWHFDLPAMLVGDLAAAGRAHDATPFMVLLALFQVLLYRHTGQDDVVVGIPVANRGRAELEGLIGFFANTLPIRTDLSGDPSFAELLERVRDTCVGAYAHQEVAFEKLVEELKPPRDLSRPPVVQVSFAHQTQPLPTLQVAGLEFSRVTIRSVAARFDLELQLVDDGEGLSGLFEYNSDLFDEATIARMAGHLRRLAQAAAADPSLPIGALPLLGADEPVRSGSTRRTWPTRDAAHLRIARQALETPAVEALSFEQQRLGYAELDRRANQLAHRLRRLGVGKDVLVGLCLERSLDLVVALLAVHKAGGAYLPLDPAYPRARLAFMLEDSRTSVVLTQRRVRGDVPAGAATVLCLDDLAEELAHEPASAPDGEVDDDDLAYVIYTSGSTGKPKGVQIPHRALTNFLHSMQERPGIARDDVLLAVTSLSFDISVLELLLPLVAGARLVMVPREVTADGHALAEALDRAGATLMQATPSTWRMLVASGWAGNRGLRMLCGGEALPRGLADQLLPRGSELWNMYGPTETTVWSAVSRVGPGPVSLGDPVANTELHVLDRRGQPVPAGVSGELHIGGAGLARGYLGRPDLTAERFVAHPALTGPAERLYRTGDLVRRRGDGSLEFLGRIDQQVKVRGFRIELGEIELALAAHPAVHAAVVTTREHAGDTRLVAYLACDEAPPTAQLLALLRARLPEYMVPSAFVCLTAFPLTPNGKIDRAALPEPEFGRTGMQTPYQAPRDPLERAVADIFGQLLEAEKVGVDDDFFLLGGHSLLATQVATRLRTVLGLELPLRELFEHPTVAALAGRLRERGAQIAAAPRPVTVPRRPDPRLAVPLAFAQQRLWFLEQLSPGNRAYLLPARLRVRGHLDTAVFRRACDEVIRRHEALRAVFPEADGHPRLVVRPEVPAALEVHDLTGTPAEEIDAEIHARAERLFTDPFQLADGPLLRFEVLRISETRPWSCSPCTTSSPTSGPLAFCSTRY</sequence>
<name>A0A7W7I2E7_9ACTN</name>
<dbReference type="Pfam" id="PF00550">
    <property type="entry name" value="PP-binding"/>
    <property type="match status" value="1"/>
</dbReference>
<comment type="caution">
    <text evidence="5">The sequence shown here is derived from an EMBL/GenBank/DDBJ whole genome shotgun (WGS) entry which is preliminary data.</text>
</comment>
<evidence type="ECO:0000313" key="5">
    <source>
        <dbReference type="EMBL" id="MBB4765016.1"/>
    </source>
</evidence>
<proteinExistence type="predicted"/>
<dbReference type="FunFam" id="1.10.1200.10:FF:000016">
    <property type="entry name" value="Non-ribosomal peptide synthase"/>
    <property type="match status" value="1"/>
</dbReference>
<dbReference type="InterPro" id="IPR036736">
    <property type="entry name" value="ACP-like_sf"/>
</dbReference>
<dbReference type="SMART" id="SM00823">
    <property type="entry name" value="PKS_PP"/>
    <property type="match status" value="1"/>
</dbReference>
<dbReference type="AlphaFoldDB" id="A0A7W7I2E7"/>
<dbReference type="GO" id="GO:0043041">
    <property type="term" value="P:amino acid activation for nonribosomal peptide biosynthetic process"/>
    <property type="evidence" value="ECO:0007669"/>
    <property type="project" value="TreeGrafter"/>
</dbReference>
<dbReference type="FunFam" id="2.30.38.10:FF:000001">
    <property type="entry name" value="Non-ribosomal peptide synthetase PvdI"/>
    <property type="match status" value="1"/>
</dbReference>
<organism evidence="5 6">
    <name type="scientific">Actinoplanes digitatis</name>
    <dbReference type="NCBI Taxonomy" id="1868"/>
    <lineage>
        <taxon>Bacteria</taxon>
        <taxon>Bacillati</taxon>
        <taxon>Actinomycetota</taxon>
        <taxon>Actinomycetes</taxon>
        <taxon>Micromonosporales</taxon>
        <taxon>Micromonosporaceae</taxon>
        <taxon>Actinoplanes</taxon>
    </lineage>
</organism>
<dbReference type="Proteomes" id="UP000578112">
    <property type="component" value="Unassembled WGS sequence"/>
</dbReference>
<dbReference type="InterPro" id="IPR020459">
    <property type="entry name" value="AMP-binding"/>
</dbReference>
<dbReference type="Pfam" id="PF13193">
    <property type="entry name" value="AMP-binding_C"/>
    <property type="match status" value="1"/>
</dbReference>
<dbReference type="PANTHER" id="PTHR45527:SF1">
    <property type="entry name" value="FATTY ACID SYNTHASE"/>
    <property type="match status" value="1"/>
</dbReference>
<dbReference type="SUPFAM" id="SSF52777">
    <property type="entry name" value="CoA-dependent acyltransferases"/>
    <property type="match status" value="3"/>
</dbReference>
<dbReference type="Gene3D" id="3.40.50.980">
    <property type="match status" value="2"/>
</dbReference>
<dbReference type="InterPro" id="IPR010071">
    <property type="entry name" value="AA_adenyl_dom"/>
</dbReference>
<dbReference type="Gene3D" id="2.30.38.10">
    <property type="entry name" value="Luciferase, Domain 3"/>
    <property type="match status" value="1"/>
</dbReference>
<dbReference type="InterPro" id="IPR025110">
    <property type="entry name" value="AMP-bd_C"/>
</dbReference>
<keyword evidence="3" id="KW-0597">Phosphoprotein</keyword>